<keyword evidence="3 6" id="KW-0812">Transmembrane</keyword>
<dbReference type="PANTHER" id="PTHR30294:SF29">
    <property type="entry name" value="MULTIDRUG ABC TRANSPORTER PERMEASE YBHS-RELATED"/>
    <property type="match status" value="1"/>
</dbReference>
<keyword evidence="5 6" id="KW-0472">Membrane</keyword>
<feature type="transmembrane region" description="Helical" evidence="6">
    <location>
        <begin position="393"/>
        <end position="415"/>
    </location>
</feature>
<feature type="transmembrane region" description="Helical" evidence="6">
    <location>
        <begin position="299"/>
        <end position="324"/>
    </location>
</feature>
<dbReference type="PANTHER" id="PTHR30294">
    <property type="entry name" value="MEMBRANE COMPONENT OF ABC TRANSPORTER YHHJ-RELATED"/>
    <property type="match status" value="1"/>
</dbReference>
<protein>
    <submittedName>
        <fullName evidence="8">ABC transporter permease</fullName>
    </submittedName>
</protein>
<evidence type="ECO:0000313" key="8">
    <source>
        <dbReference type="EMBL" id="HGK28619.1"/>
    </source>
</evidence>
<evidence type="ECO:0000256" key="3">
    <source>
        <dbReference type="ARBA" id="ARBA00022692"/>
    </source>
</evidence>
<dbReference type="Pfam" id="PF12698">
    <property type="entry name" value="ABC2_membrane_3"/>
    <property type="match status" value="1"/>
</dbReference>
<feature type="transmembrane region" description="Helical" evidence="6">
    <location>
        <begin position="20"/>
        <end position="38"/>
    </location>
</feature>
<dbReference type="Gene3D" id="3.40.1710.10">
    <property type="entry name" value="abc type-2 transporter like domain"/>
    <property type="match status" value="1"/>
</dbReference>
<evidence type="ECO:0000256" key="5">
    <source>
        <dbReference type="ARBA" id="ARBA00023136"/>
    </source>
</evidence>
<feature type="transmembrane region" description="Helical" evidence="6">
    <location>
        <begin position="198"/>
        <end position="219"/>
    </location>
</feature>
<comment type="subcellular location">
    <subcellularLocation>
        <location evidence="1">Cell membrane</location>
        <topology evidence="1">Multi-pass membrane protein</topology>
    </subcellularLocation>
</comment>
<feature type="transmembrane region" description="Helical" evidence="6">
    <location>
        <begin position="239"/>
        <end position="267"/>
    </location>
</feature>
<dbReference type="AlphaFoldDB" id="A0A7C4GJD6"/>
<evidence type="ECO:0000256" key="6">
    <source>
        <dbReference type="SAM" id="Phobius"/>
    </source>
</evidence>
<comment type="caution">
    <text evidence="8">The sequence shown here is derived from an EMBL/GenBank/DDBJ whole genome shotgun (WGS) entry which is preliminary data.</text>
</comment>
<gene>
    <name evidence="8" type="ORF">ENS41_06650</name>
</gene>
<name>A0A7C4GJD6_UNCW3</name>
<evidence type="ECO:0000256" key="1">
    <source>
        <dbReference type="ARBA" id="ARBA00004651"/>
    </source>
</evidence>
<dbReference type="InterPro" id="IPR051449">
    <property type="entry name" value="ABC-2_transporter_component"/>
</dbReference>
<sequence length="425" mass="46113">MRTVGAIVAKELKEILTLRALLPFFAIMLVFLFIGRAMRSERQRSRGAQRAVVVDHDSSPLAETLKARLRATGLMLVETQADREAALELARAEGASVLVVLPESLSERVQAHEPESIEVYTLVKGFSLTQTMKSLKLRTVVSGVNERLVAERLSSAYPGASAADLQDLVRTRQYVVVRDRLARGDPEALQGMVMSQTFLIPVVLLMVIIYASQMIAASIGQEKENKTLETLLTVPINRVNIVVGKMVGAAIAAVVMSAAFMVAMVYYGTSLTPDVPAEASGSGAALMQQLDLGLGLRSFALVAVGLFLAIVCALALATLLAVFAEDARNAQATVTPLMLLCLIPYFFVMFFDVQTVSLPLRVVIYAIPFSYPFLTPQAAVFGNYGLILAGYGYMGLFAAATVFVAARIFSTDLILTAKLRLRRRR</sequence>
<dbReference type="InterPro" id="IPR013525">
    <property type="entry name" value="ABC2_TM"/>
</dbReference>
<proteinExistence type="predicted"/>
<evidence type="ECO:0000259" key="7">
    <source>
        <dbReference type="Pfam" id="PF12698"/>
    </source>
</evidence>
<evidence type="ECO:0000256" key="2">
    <source>
        <dbReference type="ARBA" id="ARBA00022475"/>
    </source>
</evidence>
<evidence type="ECO:0000256" key="4">
    <source>
        <dbReference type="ARBA" id="ARBA00022989"/>
    </source>
</evidence>
<reference evidence="8" key="1">
    <citation type="journal article" date="2020" name="mSystems">
        <title>Genome- and Community-Level Interaction Insights into Carbon Utilization and Element Cycling Functions of Hydrothermarchaeota in Hydrothermal Sediment.</title>
        <authorList>
            <person name="Zhou Z."/>
            <person name="Liu Y."/>
            <person name="Xu W."/>
            <person name="Pan J."/>
            <person name="Luo Z.H."/>
            <person name="Li M."/>
        </authorList>
    </citation>
    <scope>NUCLEOTIDE SEQUENCE [LARGE SCALE GENOMIC DNA]</scope>
    <source>
        <strain evidence="8">SpSt-488</strain>
    </source>
</reference>
<keyword evidence="2" id="KW-1003">Cell membrane</keyword>
<feature type="transmembrane region" description="Helical" evidence="6">
    <location>
        <begin position="330"/>
        <end position="351"/>
    </location>
</feature>
<feature type="transmembrane region" description="Helical" evidence="6">
    <location>
        <begin position="363"/>
        <end position="387"/>
    </location>
</feature>
<keyword evidence="4 6" id="KW-1133">Transmembrane helix</keyword>
<accession>A0A7C4GJD6</accession>
<dbReference type="EMBL" id="DSUT01000142">
    <property type="protein sequence ID" value="HGK28619.1"/>
    <property type="molecule type" value="Genomic_DNA"/>
</dbReference>
<dbReference type="GO" id="GO:0140359">
    <property type="term" value="F:ABC-type transporter activity"/>
    <property type="evidence" value="ECO:0007669"/>
    <property type="project" value="InterPro"/>
</dbReference>
<feature type="domain" description="ABC-2 type transporter transmembrane" evidence="7">
    <location>
        <begin position="21"/>
        <end position="406"/>
    </location>
</feature>
<dbReference type="GO" id="GO:0005886">
    <property type="term" value="C:plasma membrane"/>
    <property type="evidence" value="ECO:0007669"/>
    <property type="project" value="UniProtKB-SubCell"/>
</dbReference>
<organism evidence="8">
    <name type="scientific">candidate division WOR-3 bacterium</name>
    <dbReference type="NCBI Taxonomy" id="2052148"/>
    <lineage>
        <taxon>Bacteria</taxon>
        <taxon>Bacteria division WOR-3</taxon>
    </lineage>
</organism>